<dbReference type="AlphaFoldDB" id="A0A084U6R7"/>
<comment type="caution">
    <text evidence="3">The sequence shown here is derived from an EMBL/GenBank/DDBJ whole genome shotgun (WGS) entry which is preliminary data.</text>
</comment>
<dbReference type="Proteomes" id="UP000053675">
    <property type="component" value="Unassembled WGS sequence"/>
</dbReference>
<protein>
    <recommendedName>
        <fullName evidence="2">Lysozyme inhibitor LprI-like N-terminal domain-containing protein</fullName>
    </recommendedName>
</protein>
<dbReference type="EMBL" id="JMQM01000002">
    <property type="protein sequence ID" value="KFB08653.1"/>
    <property type="molecule type" value="Genomic_DNA"/>
</dbReference>
<feature type="signal peptide" evidence="1">
    <location>
        <begin position="1"/>
        <end position="21"/>
    </location>
</feature>
<reference evidence="3 4" key="1">
    <citation type="submission" date="2014-05" db="EMBL/GenBank/DDBJ databases">
        <title>Draft Genome Sequence of Nitratireductor basaltis Strain UMTGB225, A Marine Bacterium Isolated from Green Barrel Tunicate.</title>
        <authorList>
            <person name="Gan H.Y."/>
        </authorList>
    </citation>
    <scope>NUCLEOTIDE SEQUENCE [LARGE SCALE GENOMIC DNA]</scope>
    <source>
        <strain evidence="3 4">UMTGB225</strain>
    </source>
</reference>
<evidence type="ECO:0000256" key="1">
    <source>
        <dbReference type="SAM" id="SignalP"/>
    </source>
</evidence>
<name>A0A084U6R7_9HYPH</name>
<dbReference type="Gene3D" id="1.20.1270.180">
    <property type="match status" value="1"/>
</dbReference>
<keyword evidence="4" id="KW-1185">Reference proteome</keyword>
<accession>A0A084U6R7</accession>
<proteinExistence type="predicted"/>
<dbReference type="PANTHER" id="PTHR39176:SF1">
    <property type="entry name" value="PERIPLASMIC PROTEIN"/>
    <property type="match status" value="1"/>
</dbReference>
<feature type="chain" id="PRO_5001783173" description="Lysozyme inhibitor LprI-like N-terminal domain-containing protein" evidence="1">
    <location>
        <begin position="22"/>
        <end position="131"/>
    </location>
</feature>
<dbReference type="OrthoDB" id="7340239at2"/>
<dbReference type="Pfam" id="PF07007">
    <property type="entry name" value="LprI"/>
    <property type="match status" value="1"/>
</dbReference>
<dbReference type="eggNOG" id="COG3755">
    <property type="taxonomic scope" value="Bacteria"/>
</dbReference>
<dbReference type="PATRIC" id="fig|472175.3.peg.2900"/>
<dbReference type="InterPro" id="IPR009739">
    <property type="entry name" value="LprI-like_N"/>
</dbReference>
<organism evidence="3 4">
    <name type="scientific">Nitratireductor basaltis</name>
    <dbReference type="NCBI Taxonomy" id="472175"/>
    <lineage>
        <taxon>Bacteria</taxon>
        <taxon>Pseudomonadati</taxon>
        <taxon>Pseudomonadota</taxon>
        <taxon>Alphaproteobacteria</taxon>
        <taxon>Hyphomicrobiales</taxon>
        <taxon>Phyllobacteriaceae</taxon>
        <taxon>Nitratireductor</taxon>
    </lineage>
</organism>
<sequence length="131" mass="14409">MSFRFVACAALLLSTLTPAAALDCSNAITQAEMNQCTAQSLEEADQALNEAYGELVAGYAEQEDLRNALRDAQRAWIRFRDAECDFRTFSSRTGSIYPTVRAGCLEDLTKARTEQLRKAGECEEGDLSCNP</sequence>
<feature type="domain" description="Lysozyme inhibitor LprI-like N-terminal" evidence="2">
    <location>
        <begin position="24"/>
        <end position="116"/>
    </location>
</feature>
<evidence type="ECO:0000313" key="4">
    <source>
        <dbReference type="Proteomes" id="UP000053675"/>
    </source>
</evidence>
<evidence type="ECO:0000259" key="2">
    <source>
        <dbReference type="Pfam" id="PF07007"/>
    </source>
</evidence>
<dbReference type="RefSeq" id="WP_036486438.1">
    <property type="nucleotide sequence ID" value="NZ_JMQM01000002.1"/>
</dbReference>
<keyword evidence="1" id="KW-0732">Signal</keyword>
<dbReference type="PANTHER" id="PTHR39176">
    <property type="entry name" value="PERIPLASMIC PROTEIN-RELATED"/>
    <property type="match status" value="1"/>
</dbReference>
<gene>
    <name evidence="3" type="ORF">EL18_02906</name>
</gene>
<evidence type="ECO:0000313" key="3">
    <source>
        <dbReference type="EMBL" id="KFB08653.1"/>
    </source>
</evidence>